<dbReference type="Proteomes" id="UP000255367">
    <property type="component" value="Unassembled WGS sequence"/>
</dbReference>
<organism evidence="11 12">
    <name type="scientific">Veillonella criceti</name>
    <dbReference type="NCBI Taxonomy" id="103891"/>
    <lineage>
        <taxon>Bacteria</taxon>
        <taxon>Bacillati</taxon>
        <taxon>Bacillota</taxon>
        <taxon>Negativicutes</taxon>
        <taxon>Veillonellales</taxon>
        <taxon>Veillonellaceae</taxon>
        <taxon>Veillonella</taxon>
    </lineage>
</organism>
<comment type="function">
    <text evidence="10">Channel that opens in response to stretch forces in the membrane lipid bilayer. May participate in the regulation of osmotic pressure changes within the cell.</text>
</comment>
<dbReference type="GO" id="GO:0005886">
    <property type="term" value="C:plasma membrane"/>
    <property type="evidence" value="ECO:0007669"/>
    <property type="project" value="UniProtKB-SubCell"/>
</dbReference>
<proteinExistence type="inferred from homology"/>
<dbReference type="Pfam" id="PF01741">
    <property type="entry name" value="MscL"/>
    <property type="match status" value="1"/>
</dbReference>
<evidence type="ECO:0000256" key="9">
    <source>
        <dbReference type="ARBA" id="ARBA00023303"/>
    </source>
</evidence>
<feature type="transmembrane region" description="Helical" evidence="10">
    <location>
        <begin position="80"/>
        <end position="104"/>
    </location>
</feature>
<dbReference type="PROSITE" id="PS01327">
    <property type="entry name" value="MSCL"/>
    <property type="match status" value="1"/>
</dbReference>
<dbReference type="InterPro" id="IPR037673">
    <property type="entry name" value="MSC/AndL"/>
</dbReference>
<dbReference type="AlphaFoldDB" id="A0A380NM57"/>
<protein>
    <recommendedName>
        <fullName evidence="10">Large-conductance mechanosensitive channel</fullName>
    </recommendedName>
</protein>
<evidence type="ECO:0000256" key="6">
    <source>
        <dbReference type="ARBA" id="ARBA00022989"/>
    </source>
</evidence>
<dbReference type="InterPro" id="IPR036019">
    <property type="entry name" value="MscL_channel"/>
</dbReference>
<accession>A0A380NM57</accession>
<evidence type="ECO:0000313" key="12">
    <source>
        <dbReference type="Proteomes" id="UP000255367"/>
    </source>
</evidence>
<evidence type="ECO:0000313" key="11">
    <source>
        <dbReference type="EMBL" id="SUP44233.1"/>
    </source>
</evidence>
<dbReference type="PRINTS" id="PR01264">
    <property type="entry name" value="MECHCHANNEL"/>
</dbReference>
<dbReference type="HAMAP" id="MF_00115">
    <property type="entry name" value="MscL"/>
    <property type="match status" value="1"/>
</dbReference>
<gene>
    <name evidence="10 11" type="primary">mscL</name>
    <name evidence="11" type="ORF">NCTC12020_01568</name>
</gene>
<sequence length="152" mass="16365">MKEFIKGFKEFALRGNVIDLAVGVVIGAAFGKIVASLVSDIIMPPIGLILGGVDFSDFFISLTGEQAATLAEAKAAGIPVIAYGSFLNSLIQFLIVAFAIYLVIKQVNRLFPKKEEVKEDPTLCPFCKQEVAEDATRCPHCTSEITPVVKNS</sequence>
<evidence type="ECO:0000256" key="7">
    <source>
        <dbReference type="ARBA" id="ARBA00023065"/>
    </source>
</evidence>
<dbReference type="RefSeq" id="WP_115310684.1">
    <property type="nucleotide sequence ID" value="NZ_UHIO01000001.1"/>
</dbReference>
<keyword evidence="4 10" id="KW-1003">Cell membrane</keyword>
<dbReference type="SUPFAM" id="SSF81330">
    <property type="entry name" value="Gated mechanosensitive channel"/>
    <property type="match status" value="1"/>
</dbReference>
<dbReference type="InterPro" id="IPR019823">
    <property type="entry name" value="Mechanosensitive_channel_CS"/>
</dbReference>
<dbReference type="GO" id="GO:0008381">
    <property type="term" value="F:mechanosensitive monoatomic ion channel activity"/>
    <property type="evidence" value="ECO:0007669"/>
    <property type="project" value="UniProtKB-UniRule"/>
</dbReference>
<comment type="subcellular location">
    <subcellularLocation>
        <location evidence="1 10">Cell membrane</location>
        <topology evidence="1 10">Multi-pass membrane protein</topology>
    </subcellularLocation>
</comment>
<evidence type="ECO:0000256" key="1">
    <source>
        <dbReference type="ARBA" id="ARBA00004651"/>
    </source>
</evidence>
<keyword evidence="3 10" id="KW-0813">Transport</keyword>
<evidence type="ECO:0000256" key="8">
    <source>
        <dbReference type="ARBA" id="ARBA00023136"/>
    </source>
</evidence>
<keyword evidence="9 10" id="KW-0407">Ion channel</keyword>
<keyword evidence="12" id="KW-1185">Reference proteome</keyword>
<evidence type="ECO:0000256" key="10">
    <source>
        <dbReference type="HAMAP-Rule" id="MF_00115"/>
    </source>
</evidence>
<dbReference type="NCBIfam" id="TIGR00220">
    <property type="entry name" value="mscL"/>
    <property type="match status" value="1"/>
</dbReference>
<keyword evidence="5 10" id="KW-0812">Transmembrane</keyword>
<keyword evidence="8 10" id="KW-0472">Membrane</keyword>
<dbReference type="NCBIfam" id="NF010557">
    <property type="entry name" value="PRK13952.1"/>
    <property type="match status" value="1"/>
</dbReference>
<evidence type="ECO:0000256" key="5">
    <source>
        <dbReference type="ARBA" id="ARBA00022692"/>
    </source>
</evidence>
<dbReference type="PANTHER" id="PTHR30266">
    <property type="entry name" value="MECHANOSENSITIVE CHANNEL MSCL"/>
    <property type="match status" value="1"/>
</dbReference>
<feature type="transmembrane region" description="Helical" evidence="10">
    <location>
        <begin position="20"/>
        <end position="38"/>
    </location>
</feature>
<name>A0A380NM57_9FIRM</name>
<dbReference type="OrthoDB" id="9810350at2"/>
<dbReference type="NCBIfam" id="NF001843">
    <property type="entry name" value="PRK00567.1-4"/>
    <property type="match status" value="1"/>
</dbReference>
<comment type="subunit">
    <text evidence="10">Homopentamer.</text>
</comment>
<dbReference type="InterPro" id="IPR001185">
    <property type="entry name" value="MS_channel"/>
</dbReference>
<reference evidence="11 12" key="1">
    <citation type="submission" date="2018-06" db="EMBL/GenBank/DDBJ databases">
        <authorList>
            <consortium name="Pathogen Informatics"/>
            <person name="Doyle S."/>
        </authorList>
    </citation>
    <scope>NUCLEOTIDE SEQUENCE [LARGE SCALE GENOMIC DNA]</scope>
    <source>
        <strain evidence="11 12">NCTC12020</strain>
    </source>
</reference>
<evidence type="ECO:0000256" key="3">
    <source>
        <dbReference type="ARBA" id="ARBA00022448"/>
    </source>
</evidence>
<dbReference type="EMBL" id="UHIO01000001">
    <property type="protein sequence ID" value="SUP44233.1"/>
    <property type="molecule type" value="Genomic_DNA"/>
</dbReference>
<evidence type="ECO:0000256" key="2">
    <source>
        <dbReference type="ARBA" id="ARBA00007254"/>
    </source>
</evidence>
<dbReference type="Gene3D" id="1.10.1200.120">
    <property type="entry name" value="Large-conductance mechanosensitive channel, MscL, domain 1"/>
    <property type="match status" value="1"/>
</dbReference>
<keyword evidence="6 10" id="KW-1133">Transmembrane helix</keyword>
<comment type="similarity">
    <text evidence="2 10">Belongs to the MscL family.</text>
</comment>
<evidence type="ECO:0000256" key="4">
    <source>
        <dbReference type="ARBA" id="ARBA00022475"/>
    </source>
</evidence>
<dbReference type="PANTHER" id="PTHR30266:SF2">
    <property type="entry name" value="LARGE-CONDUCTANCE MECHANOSENSITIVE CHANNEL"/>
    <property type="match status" value="1"/>
</dbReference>
<keyword evidence="7 10" id="KW-0406">Ion transport</keyword>